<evidence type="ECO:0000313" key="3">
    <source>
        <dbReference type="EMBL" id="MCC8404472.1"/>
    </source>
</evidence>
<dbReference type="Pfam" id="PF01814">
    <property type="entry name" value="Hemerythrin"/>
    <property type="match status" value="1"/>
</dbReference>
<dbReference type="Gene3D" id="1.20.120.520">
    <property type="entry name" value="nmb1532 protein domain like"/>
    <property type="match status" value="1"/>
</dbReference>
<dbReference type="EMBL" id="JAJITC010000012">
    <property type="protein sequence ID" value="MCC8404472.1"/>
    <property type="molecule type" value="Genomic_DNA"/>
</dbReference>
<dbReference type="RefSeq" id="WP_230563286.1">
    <property type="nucleotide sequence ID" value="NZ_JAJITC010000012.1"/>
</dbReference>
<organism evidence="3 4">
    <name type="scientific">Paraburkholderia translucens</name>
    <dbReference type="NCBI Taxonomy" id="2886945"/>
    <lineage>
        <taxon>Bacteria</taxon>
        <taxon>Pseudomonadati</taxon>
        <taxon>Pseudomonadota</taxon>
        <taxon>Betaproteobacteria</taxon>
        <taxon>Burkholderiales</taxon>
        <taxon>Burkholderiaceae</taxon>
        <taxon>Paraburkholderia</taxon>
    </lineage>
</organism>
<accession>A0ABS8KJ84</accession>
<sequence>MNRHATKPASEQTKSAAPRETASTPDALALLIDDHRKVEKLFDAFGQSRGDERDALEAKATLAQRACEELTMHAMIEEELLYPAAQRALPDDDQLDVDESYVEHFLVKTLIARFETLKAGDKGFDATFKVMSELVRHHIEEEESELFPALRRSGCDLAALGEQIAARKQTLQARLDEAGSRAVGDRT</sequence>
<proteinExistence type="predicted"/>
<evidence type="ECO:0000313" key="4">
    <source>
        <dbReference type="Proteomes" id="UP001430614"/>
    </source>
</evidence>
<dbReference type="CDD" id="cd12108">
    <property type="entry name" value="Hr-like"/>
    <property type="match status" value="1"/>
</dbReference>
<dbReference type="InterPro" id="IPR012312">
    <property type="entry name" value="Hemerythrin-like"/>
</dbReference>
<gene>
    <name evidence="3" type="ORF">LJ655_21750</name>
</gene>
<protein>
    <submittedName>
        <fullName evidence="3">Hemerythrin domain-containing protein</fullName>
    </submittedName>
</protein>
<reference evidence="3 4" key="1">
    <citation type="submission" date="2021-11" db="EMBL/GenBank/DDBJ databases">
        <authorList>
            <person name="Oh E.-T."/>
            <person name="Kim S.-B."/>
        </authorList>
    </citation>
    <scope>NUCLEOTIDE SEQUENCE [LARGE SCALE GENOMIC DNA]</scope>
    <source>
        <strain evidence="3 4">MMS20-SJTN17</strain>
    </source>
</reference>
<evidence type="ECO:0000256" key="1">
    <source>
        <dbReference type="SAM" id="MobiDB-lite"/>
    </source>
</evidence>
<dbReference type="PANTHER" id="PTHR35585">
    <property type="entry name" value="HHE DOMAIN PROTEIN (AFU_ORTHOLOGUE AFUA_4G00730)"/>
    <property type="match status" value="1"/>
</dbReference>
<evidence type="ECO:0000259" key="2">
    <source>
        <dbReference type="Pfam" id="PF01814"/>
    </source>
</evidence>
<keyword evidence="4" id="KW-1185">Reference proteome</keyword>
<dbReference type="PANTHER" id="PTHR35585:SF1">
    <property type="entry name" value="HHE DOMAIN PROTEIN (AFU_ORTHOLOGUE AFUA_4G00730)"/>
    <property type="match status" value="1"/>
</dbReference>
<feature type="domain" description="Hemerythrin-like" evidence="2">
    <location>
        <begin position="28"/>
        <end position="150"/>
    </location>
</feature>
<feature type="region of interest" description="Disordered" evidence="1">
    <location>
        <begin position="1"/>
        <end position="26"/>
    </location>
</feature>
<name>A0ABS8KJ84_9BURK</name>
<dbReference type="Proteomes" id="UP001430614">
    <property type="component" value="Unassembled WGS sequence"/>
</dbReference>
<comment type="caution">
    <text evidence="3">The sequence shown here is derived from an EMBL/GenBank/DDBJ whole genome shotgun (WGS) entry which is preliminary data.</text>
</comment>